<organism evidence="1 2">
    <name type="scientific">Halosquirtibacter laminarini</name>
    <dbReference type="NCBI Taxonomy" id="3374600"/>
    <lineage>
        <taxon>Bacteria</taxon>
        <taxon>Pseudomonadati</taxon>
        <taxon>Bacteroidota</taxon>
        <taxon>Bacteroidia</taxon>
        <taxon>Marinilabiliales</taxon>
        <taxon>Prolixibacteraceae</taxon>
        <taxon>Halosquirtibacter</taxon>
    </lineage>
</organism>
<sequence length="315" mass="37069">MKKFLPLSIFLICVVSSVFASPFDTHIFYYNKRNKEVKRKRATHYYRVQKDDSTSVYSLKSFSMVGILQWECECLALDPDNIQWGKFNKKSKDIIKQKMPRGMVLHGRYRQYFHNGALVCEKDYDNGIELSFKKFYVNGQVMMEKKYHDGFLKYYKVFYPNLVPKLFRIYDKGKEISFYSYYENGKVRIHREFNNGVVVMYSEHDENGNLVKQLDQLPRYIHGDLNDAHRFITRSIVYPSDAQRKDITGDVIVIVDIDTNGDVFNTRIVKGVCSSIDDEASRVVKLLKFHPAKSNNKTVESELRFLIRFTLDKKV</sequence>
<proteinExistence type="predicted"/>
<dbReference type="EMBL" id="CP081303">
    <property type="protein sequence ID" value="QZE14507.1"/>
    <property type="molecule type" value="Genomic_DNA"/>
</dbReference>
<protein>
    <submittedName>
        <fullName evidence="1">TonB family protein</fullName>
    </submittedName>
</protein>
<name>A0AC61NN94_9BACT</name>
<evidence type="ECO:0000313" key="2">
    <source>
        <dbReference type="Proteomes" id="UP000826212"/>
    </source>
</evidence>
<dbReference type="Proteomes" id="UP000826212">
    <property type="component" value="Chromosome"/>
</dbReference>
<accession>A0AC61NN94</accession>
<reference evidence="1" key="1">
    <citation type="submission" date="2021-08" db="EMBL/GenBank/DDBJ databases">
        <title>Novel anaerobic bacterium isolated from sea squirt in East Sea, Republic of Korea.</title>
        <authorList>
            <person name="Nguyen T.H."/>
            <person name="Li Z."/>
            <person name="Lee Y.-J."/>
            <person name="Ko J."/>
            <person name="Kim S.-G."/>
        </authorList>
    </citation>
    <scope>NUCLEOTIDE SEQUENCE</scope>
    <source>
        <strain evidence="1">KCTC 25031</strain>
    </source>
</reference>
<evidence type="ECO:0000313" key="1">
    <source>
        <dbReference type="EMBL" id="QZE14507.1"/>
    </source>
</evidence>
<gene>
    <name evidence="1" type="ORF">K4L44_01150</name>
</gene>
<keyword evidence="2" id="KW-1185">Reference proteome</keyword>